<feature type="chain" id="PRO_5008250411" description="Transporter" evidence="1">
    <location>
        <begin position="39"/>
        <end position="358"/>
    </location>
</feature>
<dbReference type="EMBL" id="CP016027">
    <property type="protein sequence ID" value="ANJ67295.1"/>
    <property type="molecule type" value="Genomic_DNA"/>
</dbReference>
<evidence type="ECO:0008006" key="4">
    <source>
        <dbReference type="Google" id="ProtNLM"/>
    </source>
</evidence>
<dbReference type="SUPFAM" id="SSF56935">
    <property type="entry name" value="Porins"/>
    <property type="match status" value="1"/>
</dbReference>
<dbReference type="OrthoDB" id="7493123at2"/>
<gene>
    <name evidence="2" type="ORF">A9404_07785</name>
</gene>
<evidence type="ECO:0000313" key="3">
    <source>
        <dbReference type="Proteomes" id="UP000078596"/>
    </source>
</evidence>
<accession>A0A191ZHF3</accession>
<evidence type="ECO:0000256" key="1">
    <source>
        <dbReference type="SAM" id="SignalP"/>
    </source>
</evidence>
<organism evidence="2 3">
    <name type="scientific">Halothiobacillus diazotrophicus</name>
    <dbReference type="NCBI Taxonomy" id="1860122"/>
    <lineage>
        <taxon>Bacteria</taxon>
        <taxon>Pseudomonadati</taxon>
        <taxon>Pseudomonadota</taxon>
        <taxon>Gammaproteobacteria</taxon>
        <taxon>Chromatiales</taxon>
        <taxon>Halothiobacillaceae</taxon>
        <taxon>Halothiobacillus</taxon>
    </lineage>
</organism>
<keyword evidence="3" id="KW-1185">Reference proteome</keyword>
<dbReference type="STRING" id="1860122.A9404_07785"/>
<proteinExistence type="predicted"/>
<dbReference type="Proteomes" id="UP000078596">
    <property type="component" value="Chromosome"/>
</dbReference>
<name>A0A191ZHF3_9GAMM</name>
<feature type="signal peptide" evidence="1">
    <location>
        <begin position="1"/>
        <end position="38"/>
    </location>
</feature>
<sequence>MHANGTDPVRPSSTRQFKPLLGLSLSLGALIWSHGAFACATCGCSLSTDAAMGYSASSGFRVNLQYDYINQNQLRTGTHSIAQAQVATVPGQEVENKTTNNYFTLGLSYAPDANWNFQLLIPYIDRRHSTYSADPTLPLSADQLSSAKINSLGDIKFLTSYQGFLPTHNLGVQLGIKLPTGNYGGPDATGSGVVGRNPVYFGAAGNAGGQILDTSLQAGTGSTDLIVGAYYYQPVSQNFDIFANGQFQSAIKEKLDQPGANYRPGNLATVSFGTRYEANPNIVPQLQINLSHRSADQGALADTTDTAGTVAYLSPGISASITRNMQIYGFVQVPIVSHLSGYQLFPRWTASVGMGYSF</sequence>
<dbReference type="RefSeq" id="WP_066099865.1">
    <property type="nucleotide sequence ID" value="NZ_CP016027.1"/>
</dbReference>
<dbReference type="AlphaFoldDB" id="A0A191ZHF3"/>
<reference evidence="2 3" key="1">
    <citation type="submission" date="2016-06" db="EMBL/GenBank/DDBJ databases">
        <title>Insight into the functional genes involving in sulfur oxidation in Pearl River water.</title>
        <authorList>
            <person name="Luo J."/>
            <person name="Tan X."/>
            <person name="Lin W."/>
        </authorList>
    </citation>
    <scope>NUCLEOTIDE SEQUENCE [LARGE SCALE GENOMIC DNA]</scope>
    <source>
        <strain evidence="2 3">LS2</strain>
    </source>
</reference>
<dbReference type="KEGG" id="haz:A9404_07785"/>
<keyword evidence="1" id="KW-0732">Signal</keyword>
<evidence type="ECO:0000313" key="2">
    <source>
        <dbReference type="EMBL" id="ANJ67295.1"/>
    </source>
</evidence>
<protein>
    <recommendedName>
        <fullName evidence="4">Transporter</fullName>
    </recommendedName>
</protein>